<feature type="domain" description="ShKT" evidence="4">
    <location>
        <begin position="199"/>
        <end position="237"/>
    </location>
</feature>
<dbReference type="Pfam" id="PF07648">
    <property type="entry name" value="Kazal_2"/>
    <property type="match status" value="1"/>
</dbReference>
<dbReference type="Gene3D" id="1.10.10.1940">
    <property type="match status" value="2"/>
</dbReference>
<dbReference type="Pfam" id="PF01549">
    <property type="entry name" value="ShK"/>
    <property type="match status" value="4"/>
</dbReference>
<accession>A0ABM4CQE1</accession>
<feature type="domain" description="Kazal-like" evidence="3">
    <location>
        <begin position="140"/>
        <end position="192"/>
    </location>
</feature>
<organism evidence="5 6">
    <name type="scientific">Hydra vulgaris</name>
    <name type="common">Hydra</name>
    <name type="synonym">Hydra attenuata</name>
    <dbReference type="NCBI Taxonomy" id="6087"/>
    <lineage>
        <taxon>Eukaryota</taxon>
        <taxon>Metazoa</taxon>
        <taxon>Cnidaria</taxon>
        <taxon>Hydrozoa</taxon>
        <taxon>Hydroidolina</taxon>
        <taxon>Anthoathecata</taxon>
        <taxon>Aplanulata</taxon>
        <taxon>Hydridae</taxon>
        <taxon>Hydra</taxon>
    </lineage>
</organism>
<feature type="signal peptide" evidence="2">
    <location>
        <begin position="1"/>
        <end position="18"/>
    </location>
</feature>
<evidence type="ECO:0000259" key="3">
    <source>
        <dbReference type="PROSITE" id="PS51465"/>
    </source>
</evidence>
<feature type="chain" id="PRO_5046532343" evidence="2">
    <location>
        <begin position="19"/>
        <end position="337"/>
    </location>
</feature>
<evidence type="ECO:0000256" key="1">
    <source>
        <dbReference type="PROSITE-ProRule" id="PRU01005"/>
    </source>
</evidence>
<dbReference type="InterPro" id="IPR003582">
    <property type="entry name" value="ShKT_dom"/>
</dbReference>
<protein>
    <submittedName>
        <fullName evidence="6">Follistatin isoform X2</fullName>
    </submittedName>
</protein>
<dbReference type="SMART" id="SM00280">
    <property type="entry name" value="KAZAL"/>
    <property type="match status" value="1"/>
</dbReference>
<evidence type="ECO:0000259" key="4">
    <source>
        <dbReference type="PROSITE" id="PS51670"/>
    </source>
</evidence>
<comment type="caution">
    <text evidence="1">Lacks conserved residue(s) required for the propagation of feature annotation.</text>
</comment>
<dbReference type="InterPro" id="IPR036058">
    <property type="entry name" value="Kazal_dom_sf"/>
</dbReference>
<feature type="domain" description="ShKT" evidence="4">
    <location>
        <begin position="29"/>
        <end position="65"/>
    </location>
</feature>
<sequence>MRGTCIIPYFLFLKLLLAETIISKNQKICKDALPWKDCDFYKGLGYCKTRSERLRNLCPQTCDLCEHETPIENQCLDEDGPFNCRYLQQHGACYTHADLMVSRCAKTCNLCDIRQQCTLLNCPKNKLCVFNNETRQARCECPVHCTNKEEYESLGSVCGTDGKTYKDYCHLQRHSCRENSNITVGFYGVCPGDEPCEDGQQEKESGFCDSWKNLGLCKEKNYIETLKKYCSRTCNLCPEKRALFPSYSCHSSPYGCCWDWTEKPSSGESCKACKDRNPVLCTAFIKECNSAFRSNMHFMKTNCPSTCGFCSSQVPSYNIKIYDQSGKKLLKSEKVKT</sequence>
<gene>
    <name evidence="6" type="primary">LOC100209279</name>
</gene>
<dbReference type="InterPro" id="IPR002350">
    <property type="entry name" value="Kazal_dom"/>
</dbReference>
<dbReference type="Proteomes" id="UP001652625">
    <property type="component" value="Chromosome 10"/>
</dbReference>
<dbReference type="PANTHER" id="PTHR21724">
    <property type="entry name" value="SHKT DOMAIN-CONTAINING PROTEIN"/>
    <property type="match status" value="1"/>
</dbReference>
<dbReference type="CDD" id="cd00104">
    <property type="entry name" value="KAZAL_FS"/>
    <property type="match status" value="1"/>
</dbReference>
<dbReference type="GeneID" id="100209279"/>
<reference evidence="6" key="1">
    <citation type="submission" date="2025-08" db="UniProtKB">
        <authorList>
            <consortium name="RefSeq"/>
        </authorList>
    </citation>
    <scope>IDENTIFICATION</scope>
</reference>
<keyword evidence="2" id="KW-0732">Signal</keyword>
<evidence type="ECO:0000313" key="6">
    <source>
        <dbReference type="RefSeq" id="XP_065664056.1"/>
    </source>
</evidence>
<feature type="domain" description="ShKT" evidence="4">
    <location>
        <begin position="273"/>
        <end position="310"/>
    </location>
</feature>
<evidence type="ECO:0000256" key="2">
    <source>
        <dbReference type="SAM" id="SignalP"/>
    </source>
</evidence>
<dbReference type="RefSeq" id="XP_065664056.1">
    <property type="nucleotide sequence ID" value="XM_065807984.1"/>
</dbReference>
<evidence type="ECO:0000313" key="5">
    <source>
        <dbReference type="Proteomes" id="UP001652625"/>
    </source>
</evidence>
<dbReference type="SMART" id="SM00254">
    <property type="entry name" value="ShKT"/>
    <property type="match status" value="4"/>
</dbReference>
<proteinExistence type="predicted"/>
<dbReference type="PANTHER" id="PTHR21724:SF109">
    <property type="entry name" value="SHKT DOMAIN-CONTAINING PROTEIN"/>
    <property type="match status" value="1"/>
</dbReference>
<keyword evidence="5" id="KW-1185">Reference proteome</keyword>
<feature type="domain" description="ShKT" evidence="4">
    <location>
        <begin position="75"/>
        <end position="111"/>
    </location>
</feature>
<dbReference type="PROSITE" id="PS51465">
    <property type="entry name" value="KAZAL_2"/>
    <property type="match status" value="1"/>
</dbReference>
<dbReference type="PROSITE" id="PS51670">
    <property type="entry name" value="SHKT"/>
    <property type="match status" value="4"/>
</dbReference>
<name>A0ABM4CQE1_HYDVU</name>
<dbReference type="SUPFAM" id="SSF100895">
    <property type="entry name" value="Kazal-type serine protease inhibitors"/>
    <property type="match status" value="1"/>
</dbReference>
<dbReference type="Gene3D" id="3.30.60.30">
    <property type="match status" value="1"/>
</dbReference>